<reference evidence="3" key="1">
    <citation type="journal article" date="2013" name="Proc. Natl. Acad. Sci. U.S.A.">
        <title>Genome structure and metabolic features in the red seaweed Chondrus crispus shed light on evolution of the Archaeplastida.</title>
        <authorList>
            <person name="Collen J."/>
            <person name="Porcel B."/>
            <person name="Carre W."/>
            <person name="Ball S.G."/>
            <person name="Chaparro C."/>
            <person name="Tonon T."/>
            <person name="Barbeyron T."/>
            <person name="Michel G."/>
            <person name="Noel B."/>
            <person name="Valentin K."/>
            <person name="Elias M."/>
            <person name="Artiguenave F."/>
            <person name="Arun A."/>
            <person name="Aury J.M."/>
            <person name="Barbosa-Neto J.F."/>
            <person name="Bothwell J.H."/>
            <person name="Bouget F.Y."/>
            <person name="Brillet L."/>
            <person name="Cabello-Hurtado F."/>
            <person name="Capella-Gutierrez S."/>
            <person name="Charrier B."/>
            <person name="Cladiere L."/>
            <person name="Cock J.M."/>
            <person name="Coelho S.M."/>
            <person name="Colleoni C."/>
            <person name="Czjzek M."/>
            <person name="Da Silva C."/>
            <person name="Delage L."/>
            <person name="Denoeud F."/>
            <person name="Deschamps P."/>
            <person name="Dittami S.M."/>
            <person name="Gabaldon T."/>
            <person name="Gachon C.M."/>
            <person name="Groisillier A."/>
            <person name="Herve C."/>
            <person name="Jabbari K."/>
            <person name="Katinka M."/>
            <person name="Kloareg B."/>
            <person name="Kowalczyk N."/>
            <person name="Labadie K."/>
            <person name="Leblanc C."/>
            <person name="Lopez P.J."/>
            <person name="McLachlan D.H."/>
            <person name="Meslet-Cladiere L."/>
            <person name="Moustafa A."/>
            <person name="Nehr Z."/>
            <person name="Nyvall Collen P."/>
            <person name="Panaud O."/>
            <person name="Partensky F."/>
            <person name="Poulain J."/>
            <person name="Rensing S.A."/>
            <person name="Rousvoal S."/>
            <person name="Samson G."/>
            <person name="Symeonidi A."/>
            <person name="Weissenbach J."/>
            <person name="Zambounis A."/>
            <person name="Wincker P."/>
            <person name="Boyen C."/>
        </authorList>
    </citation>
    <scope>NUCLEOTIDE SEQUENCE [LARGE SCALE GENOMIC DNA]</scope>
    <source>
        <strain evidence="3">cv. Stackhouse</strain>
    </source>
</reference>
<proteinExistence type="predicted"/>
<dbReference type="RefSeq" id="XP_005714185.1">
    <property type="nucleotide sequence ID" value="XM_005714128.1"/>
</dbReference>
<name>R7QAB7_CHOCR</name>
<protein>
    <submittedName>
        <fullName evidence="2">Uncharacterized protein</fullName>
    </submittedName>
</protein>
<accession>R7QAB7</accession>
<dbReference type="GeneID" id="17321911"/>
<evidence type="ECO:0000313" key="2">
    <source>
        <dbReference type="EMBL" id="CDF34366.1"/>
    </source>
</evidence>
<gene>
    <name evidence="2" type="ORF">CHC_T00002990001</name>
</gene>
<dbReference type="EMBL" id="HG001688">
    <property type="protein sequence ID" value="CDF34366.1"/>
    <property type="molecule type" value="Genomic_DNA"/>
</dbReference>
<evidence type="ECO:0000313" key="3">
    <source>
        <dbReference type="Proteomes" id="UP000012073"/>
    </source>
</evidence>
<dbReference type="KEGG" id="ccp:CHC_T00002990001"/>
<sequence>MHTSNYVNMRPGAPVLDCGDACGQPCRGYIATPRAVRARAKGSAQRNAEGEGESSGRHCC</sequence>
<dbReference type="AlphaFoldDB" id="R7QAB7"/>
<keyword evidence="3" id="KW-1185">Reference proteome</keyword>
<dbReference type="Gramene" id="CDF34366">
    <property type="protein sequence ID" value="CDF34366"/>
    <property type="gene ID" value="CHC_T00002990001"/>
</dbReference>
<organism evidence="2 3">
    <name type="scientific">Chondrus crispus</name>
    <name type="common">Carrageen Irish moss</name>
    <name type="synonym">Polymorpha crispa</name>
    <dbReference type="NCBI Taxonomy" id="2769"/>
    <lineage>
        <taxon>Eukaryota</taxon>
        <taxon>Rhodophyta</taxon>
        <taxon>Florideophyceae</taxon>
        <taxon>Rhodymeniophycidae</taxon>
        <taxon>Gigartinales</taxon>
        <taxon>Gigartinaceae</taxon>
        <taxon>Chondrus</taxon>
    </lineage>
</organism>
<evidence type="ECO:0000256" key="1">
    <source>
        <dbReference type="SAM" id="MobiDB-lite"/>
    </source>
</evidence>
<dbReference type="Proteomes" id="UP000012073">
    <property type="component" value="Unassembled WGS sequence"/>
</dbReference>
<feature type="region of interest" description="Disordered" evidence="1">
    <location>
        <begin position="39"/>
        <end position="60"/>
    </location>
</feature>